<reference evidence="2 3" key="1">
    <citation type="submission" date="2021-01" db="EMBL/GenBank/DDBJ databases">
        <title>Azospirillum sp. YIM DDC1 draft genome.</title>
        <authorList>
            <person name="Wang Y.-X."/>
        </authorList>
    </citation>
    <scope>NUCLEOTIDE SEQUENCE [LARGE SCALE GENOMIC DNA]</scope>
    <source>
        <strain evidence="2 3">YIM DDC1</strain>
    </source>
</reference>
<keyword evidence="3" id="KW-1185">Reference proteome</keyword>
<dbReference type="Gene3D" id="3.30.420.10">
    <property type="entry name" value="Ribonuclease H-like superfamily/Ribonuclease H"/>
    <property type="match status" value="1"/>
</dbReference>
<dbReference type="SUPFAM" id="SSF53098">
    <property type="entry name" value="Ribonuclease H-like"/>
    <property type="match status" value="1"/>
</dbReference>
<dbReference type="Pfam" id="PF13683">
    <property type="entry name" value="rve_3"/>
    <property type="match status" value="1"/>
</dbReference>
<accession>A0ABS1HW68</accession>
<sequence length="130" mass="14881">WRLSNTMDVEFRIEAVEEAMARHGRPDIFNTDQGSQFTSPRFTGLLTAAGIRVSMDGRGRWMDNVFIERLWRSMKYECVYLHAFETGSEARAGIGRWIDYYNADRPHSALGGRTPDEAYQGTSDRIRLAA</sequence>
<feature type="non-terminal residue" evidence="2">
    <location>
        <position position="1"/>
    </location>
</feature>
<dbReference type="EMBL" id="JAEPIV010000003">
    <property type="protein sequence ID" value="MBK4719071.1"/>
    <property type="molecule type" value="Genomic_DNA"/>
</dbReference>
<comment type="caution">
    <text evidence="2">The sequence shown here is derived from an EMBL/GenBank/DDBJ whole genome shotgun (WGS) entry which is preliminary data.</text>
</comment>
<protein>
    <submittedName>
        <fullName evidence="2">Transposase</fullName>
    </submittedName>
</protein>
<dbReference type="Proteomes" id="UP000654452">
    <property type="component" value="Unassembled WGS sequence"/>
</dbReference>
<dbReference type="InterPro" id="IPR001584">
    <property type="entry name" value="Integrase_cat-core"/>
</dbReference>
<dbReference type="RefSeq" id="WP_200484995.1">
    <property type="nucleotide sequence ID" value="NZ_JAEPIV010000003.1"/>
</dbReference>
<dbReference type="PANTHER" id="PTHR46889:SF4">
    <property type="entry name" value="TRANSPOSASE INSO FOR INSERTION SEQUENCE ELEMENT IS911B-RELATED"/>
    <property type="match status" value="1"/>
</dbReference>
<dbReference type="InterPro" id="IPR012337">
    <property type="entry name" value="RNaseH-like_sf"/>
</dbReference>
<dbReference type="PROSITE" id="PS50994">
    <property type="entry name" value="INTEGRASE"/>
    <property type="match status" value="1"/>
</dbReference>
<proteinExistence type="predicted"/>
<name>A0ABS1HW68_9PROT</name>
<gene>
    <name evidence="2" type="ORF">JJL56_09330</name>
</gene>
<organism evidence="2 3">
    <name type="scientific">Azospirillum aestuarii</name>
    <dbReference type="NCBI Taxonomy" id="2802052"/>
    <lineage>
        <taxon>Bacteria</taxon>
        <taxon>Pseudomonadati</taxon>
        <taxon>Pseudomonadota</taxon>
        <taxon>Alphaproteobacteria</taxon>
        <taxon>Rhodospirillales</taxon>
        <taxon>Azospirillaceae</taxon>
        <taxon>Azospirillum</taxon>
    </lineage>
</organism>
<evidence type="ECO:0000259" key="1">
    <source>
        <dbReference type="PROSITE" id="PS50994"/>
    </source>
</evidence>
<evidence type="ECO:0000313" key="2">
    <source>
        <dbReference type="EMBL" id="MBK4719071.1"/>
    </source>
</evidence>
<evidence type="ECO:0000313" key="3">
    <source>
        <dbReference type="Proteomes" id="UP000654452"/>
    </source>
</evidence>
<dbReference type="InterPro" id="IPR036397">
    <property type="entry name" value="RNaseH_sf"/>
</dbReference>
<dbReference type="PANTHER" id="PTHR46889">
    <property type="entry name" value="TRANSPOSASE INSF FOR INSERTION SEQUENCE IS3B-RELATED"/>
    <property type="match status" value="1"/>
</dbReference>
<dbReference type="InterPro" id="IPR050900">
    <property type="entry name" value="Transposase_IS3/IS150/IS904"/>
</dbReference>
<feature type="domain" description="Integrase catalytic" evidence="1">
    <location>
        <begin position="1"/>
        <end position="123"/>
    </location>
</feature>